<dbReference type="Pfam" id="PF21536">
    <property type="entry name" value="BTB_KLHL33"/>
    <property type="match status" value="1"/>
</dbReference>
<name>A0A8J9ZT48_BRALA</name>
<dbReference type="Pfam" id="PF07707">
    <property type="entry name" value="BACK"/>
    <property type="match status" value="1"/>
</dbReference>
<evidence type="ECO:0000256" key="2">
    <source>
        <dbReference type="ARBA" id="ARBA00022737"/>
    </source>
</evidence>
<organism evidence="4 5">
    <name type="scientific">Branchiostoma lanceolatum</name>
    <name type="common">Common lancelet</name>
    <name type="synonym">Amphioxus lanceolatum</name>
    <dbReference type="NCBI Taxonomy" id="7740"/>
    <lineage>
        <taxon>Eukaryota</taxon>
        <taxon>Metazoa</taxon>
        <taxon>Chordata</taxon>
        <taxon>Cephalochordata</taxon>
        <taxon>Leptocardii</taxon>
        <taxon>Amphioxiformes</taxon>
        <taxon>Branchiostomatidae</taxon>
        <taxon>Branchiostoma</taxon>
    </lineage>
</organism>
<dbReference type="SMART" id="SM00875">
    <property type="entry name" value="BACK"/>
    <property type="match status" value="1"/>
</dbReference>
<dbReference type="InterPro" id="IPR015915">
    <property type="entry name" value="Kelch-typ_b-propeller"/>
</dbReference>
<dbReference type="EMBL" id="OV696688">
    <property type="protein sequence ID" value="CAH1259036.1"/>
    <property type="molecule type" value="Genomic_DNA"/>
</dbReference>
<dbReference type="Gene3D" id="3.30.710.10">
    <property type="entry name" value="Potassium Channel Kv1.1, Chain A"/>
    <property type="match status" value="1"/>
</dbReference>
<dbReference type="PANTHER" id="PTHR45632:SF13">
    <property type="entry name" value="KELCH-LIKE PROTEIN 26"/>
    <property type="match status" value="1"/>
</dbReference>
<dbReference type="PANTHER" id="PTHR45632">
    <property type="entry name" value="LD33804P"/>
    <property type="match status" value="1"/>
</dbReference>
<dbReference type="OrthoDB" id="25620at2759"/>
<accession>A0A8J9ZT48</accession>
<sequence>MKESWEKRVDLKDASVTAEAFRLLLEFLYTGQLVLSSDIVYDVLAVANHLQVQSALRLCGDFITKHLRDLQFDMAKYTRGLQAADLYSLQTLQESLDTVIADDFMEVTSSDDFLESATKDDLIRLLQIENIAATSEQQVYEAVMRWLTHDPSRKEHAAAVLGHVRLAQVDVDVLYAQLETDFGATQDGKILILEAMAYHGLSTRRKLNWPRSKLRTPVKTLLALSSEARIFTTKGWRSKYDIAAVSYSWSSTIGEAQMVAVDARLFLVCGSQKKAWSFDTTVGLWTEIPPVAENGATALVRGDTVYVAGGETVVDGNTVDNTTVEMCRVSVRDGVAVSAWSVVPQPLCVHRFASQVAVIDRKAYFILGGQMHFEFTGKFVDHDRTSEEYVEGICSAFRKDVKPDNVVCATLLLNEKK</sequence>
<evidence type="ECO:0000259" key="3">
    <source>
        <dbReference type="SMART" id="SM00875"/>
    </source>
</evidence>
<dbReference type="Gene3D" id="2.120.10.80">
    <property type="entry name" value="Kelch-type beta propeller"/>
    <property type="match status" value="1"/>
</dbReference>
<protein>
    <submittedName>
        <fullName evidence="4">KLHL3 protein</fullName>
    </submittedName>
</protein>
<keyword evidence="5" id="KW-1185">Reference proteome</keyword>
<dbReference type="AlphaFoldDB" id="A0A8J9ZT48"/>
<keyword evidence="2" id="KW-0677">Repeat</keyword>
<proteinExistence type="predicted"/>
<evidence type="ECO:0000256" key="1">
    <source>
        <dbReference type="ARBA" id="ARBA00022441"/>
    </source>
</evidence>
<dbReference type="InterPro" id="IPR011333">
    <property type="entry name" value="SKP1/BTB/POZ_sf"/>
</dbReference>
<dbReference type="SUPFAM" id="SSF54695">
    <property type="entry name" value="POZ domain"/>
    <property type="match status" value="1"/>
</dbReference>
<feature type="domain" description="BACK" evidence="3">
    <location>
        <begin position="80"/>
        <end position="179"/>
    </location>
</feature>
<dbReference type="Gene3D" id="1.25.40.420">
    <property type="match status" value="1"/>
</dbReference>
<dbReference type="SUPFAM" id="SSF117281">
    <property type="entry name" value="Kelch motif"/>
    <property type="match status" value="1"/>
</dbReference>
<gene>
    <name evidence="4" type="primary">KLHL3</name>
    <name evidence="4" type="ORF">BLAG_LOCUS16429</name>
</gene>
<evidence type="ECO:0000313" key="4">
    <source>
        <dbReference type="EMBL" id="CAH1259036.1"/>
    </source>
</evidence>
<evidence type="ECO:0000313" key="5">
    <source>
        <dbReference type="Proteomes" id="UP000838412"/>
    </source>
</evidence>
<reference evidence="4" key="1">
    <citation type="submission" date="2022-01" db="EMBL/GenBank/DDBJ databases">
        <authorList>
            <person name="Braso-Vives M."/>
        </authorList>
    </citation>
    <scope>NUCLEOTIDE SEQUENCE</scope>
</reference>
<keyword evidence="1" id="KW-0880">Kelch repeat</keyword>
<dbReference type="Proteomes" id="UP000838412">
    <property type="component" value="Chromosome 3"/>
</dbReference>
<dbReference type="InterPro" id="IPR011705">
    <property type="entry name" value="BACK"/>
</dbReference>